<evidence type="ECO:0000259" key="5">
    <source>
        <dbReference type="PROSITE" id="PS51078"/>
    </source>
</evidence>
<dbReference type="InterPro" id="IPR036388">
    <property type="entry name" value="WH-like_DNA-bd_sf"/>
</dbReference>
<dbReference type="Pfam" id="PF09339">
    <property type="entry name" value="HTH_IclR"/>
    <property type="match status" value="1"/>
</dbReference>
<dbReference type="PROSITE" id="PS51078">
    <property type="entry name" value="ICLR_ED"/>
    <property type="match status" value="1"/>
</dbReference>
<dbReference type="Proteomes" id="UP001081071">
    <property type="component" value="Unassembled WGS sequence"/>
</dbReference>
<sequence length="248" mass="27022">MSAENQYIIGSLDTGLQILELMLNRDTVTVTDIATELGVARSTAHRALTTLERRHFVALSSSGRGYAAGPRLVEIGSPRCLDPQSRIEARPILNRVLEETEESVHTSLLLGDQLLVVDGRRSKHRVDIGLRVGMVAPAHGMAGGKLLLSCLSDDQIFALFPDESLLRLGPKTLSTRTALMDDIAEIRQNGYAVAVQESERGVSSIALLLSGASWRDRMAIVISVPVERGSWEELMVLKDRLKGIIADS</sequence>
<dbReference type="Gene3D" id="3.30.450.40">
    <property type="match status" value="1"/>
</dbReference>
<evidence type="ECO:0000313" key="7">
    <source>
        <dbReference type="Proteomes" id="UP001081071"/>
    </source>
</evidence>
<keyword evidence="3" id="KW-0804">Transcription</keyword>
<name>A0ABT4MD39_9NOCA</name>
<dbReference type="PANTHER" id="PTHR30136">
    <property type="entry name" value="HELIX-TURN-HELIX TRANSCRIPTIONAL REGULATOR, ICLR FAMILY"/>
    <property type="match status" value="1"/>
</dbReference>
<dbReference type="SMART" id="SM00346">
    <property type="entry name" value="HTH_ICLR"/>
    <property type="match status" value="1"/>
</dbReference>
<comment type="caution">
    <text evidence="6">The sequence shown here is derived from an EMBL/GenBank/DDBJ whole genome shotgun (WGS) entry which is preliminary data.</text>
</comment>
<dbReference type="EMBL" id="JAPWIJ010000004">
    <property type="protein sequence ID" value="MCZ4518902.1"/>
    <property type="molecule type" value="Genomic_DNA"/>
</dbReference>
<dbReference type="Gene3D" id="1.10.10.10">
    <property type="entry name" value="Winged helix-like DNA-binding domain superfamily/Winged helix DNA-binding domain"/>
    <property type="match status" value="1"/>
</dbReference>
<dbReference type="RefSeq" id="WP_269603786.1">
    <property type="nucleotide sequence ID" value="NZ_JAPWIJ010000004.1"/>
</dbReference>
<keyword evidence="2" id="KW-0238">DNA-binding</keyword>
<dbReference type="InterPro" id="IPR014757">
    <property type="entry name" value="Tscrpt_reg_IclR_C"/>
</dbReference>
<reference evidence="6" key="1">
    <citation type="submission" date="2022-12" db="EMBL/GenBank/DDBJ databases">
        <authorList>
            <person name="Krivoruchko A.V."/>
            <person name="Elkin A."/>
        </authorList>
    </citation>
    <scope>NUCLEOTIDE SEQUENCE</scope>
    <source>
        <strain evidence="6">IEGM 1391</strain>
    </source>
</reference>
<dbReference type="PANTHER" id="PTHR30136:SF24">
    <property type="entry name" value="HTH-TYPE TRANSCRIPTIONAL REPRESSOR ALLR"/>
    <property type="match status" value="1"/>
</dbReference>
<dbReference type="InterPro" id="IPR036390">
    <property type="entry name" value="WH_DNA-bd_sf"/>
</dbReference>
<dbReference type="SUPFAM" id="SSF46785">
    <property type="entry name" value="Winged helix' DNA-binding domain"/>
    <property type="match status" value="1"/>
</dbReference>
<accession>A0ABT4MD39</accession>
<organism evidence="6 7">
    <name type="scientific">Rhodococcus ruber</name>
    <dbReference type="NCBI Taxonomy" id="1830"/>
    <lineage>
        <taxon>Bacteria</taxon>
        <taxon>Bacillati</taxon>
        <taxon>Actinomycetota</taxon>
        <taxon>Actinomycetes</taxon>
        <taxon>Mycobacteriales</taxon>
        <taxon>Nocardiaceae</taxon>
        <taxon>Rhodococcus</taxon>
    </lineage>
</organism>
<gene>
    <name evidence="6" type="ORF">O4220_10265</name>
</gene>
<keyword evidence="1" id="KW-0805">Transcription regulation</keyword>
<feature type="domain" description="IclR-ED" evidence="5">
    <location>
        <begin position="71"/>
        <end position="248"/>
    </location>
</feature>
<keyword evidence="7" id="KW-1185">Reference proteome</keyword>
<evidence type="ECO:0000256" key="1">
    <source>
        <dbReference type="ARBA" id="ARBA00023015"/>
    </source>
</evidence>
<dbReference type="Pfam" id="PF01614">
    <property type="entry name" value="IclR_C"/>
    <property type="match status" value="1"/>
</dbReference>
<feature type="domain" description="HTH iclR-type" evidence="4">
    <location>
        <begin position="9"/>
        <end position="70"/>
    </location>
</feature>
<evidence type="ECO:0000256" key="3">
    <source>
        <dbReference type="ARBA" id="ARBA00023163"/>
    </source>
</evidence>
<evidence type="ECO:0000313" key="6">
    <source>
        <dbReference type="EMBL" id="MCZ4518902.1"/>
    </source>
</evidence>
<dbReference type="InterPro" id="IPR050707">
    <property type="entry name" value="HTH_MetabolicPath_Reg"/>
</dbReference>
<proteinExistence type="predicted"/>
<dbReference type="SUPFAM" id="SSF55781">
    <property type="entry name" value="GAF domain-like"/>
    <property type="match status" value="1"/>
</dbReference>
<protein>
    <submittedName>
        <fullName evidence="6">IclR family transcriptional regulator</fullName>
    </submittedName>
</protein>
<dbReference type="PROSITE" id="PS51077">
    <property type="entry name" value="HTH_ICLR"/>
    <property type="match status" value="1"/>
</dbReference>
<dbReference type="InterPro" id="IPR029016">
    <property type="entry name" value="GAF-like_dom_sf"/>
</dbReference>
<evidence type="ECO:0000256" key="2">
    <source>
        <dbReference type="ARBA" id="ARBA00023125"/>
    </source>
</evidence>
<dbReference type="InterPro" id="IPR005471">
    <property type="entry name" value="Tscrpt_reg_IclR_N"/>
</dbReference>
<evidence type="ECO:0000259" key="4">
    <source>
        <dbReference type="PROSITE" id="PS51077"/>
    </source>
</evidence>